<protein>
    <submittedName>
        <fullName evidence="1">Uncharacterized protein</fullName>
    </submittedName>
</protein>
<sequence length="103" mass="11714">MSSNQPRDQLAELIASHEWSRFGGSLGEQLAERICAEGWRPPAETIYDYDDLDDLPDLSAILHNGFVYQRFEGSWWCGRVEHLSDWFAGQPVTVIHTPGETHV</sequence>
<dbReference type="RefSeq" id="WP_025352143.1">
    <property type="nucleotide sequence ID" value="NZ_CP006850.1"/>
</dbReference>
<dbReference type="AlphaFoldDB" id="W5TN63"/>
<gene>
    <name evidence="1" type="ORF">NONO_c60190</name>
</gene>
<dbReference type="EMBL" id="CP006850">
    <property type="protein sequence ID" value="AHH20795.1"/>
    <property type="molecule type" value="Genomic_DNA"/>
</dbReference>
<dbReference type="Proteomes" id="UP000019150">
    <property type="component" value="Chromosome"/>
</dbReference>
<accession>W5TN63</accession>
<dbReference type="STRING" id="1415166.NONO_c60190"/>
<keyword evidence="2" id="KW-1185">Reference proteome</keyword>
<evidence type="ECO:0000313" key="2">
    <source>
        <dbReference type="Proteomes" id="UP000019150"/>
    </source>
</evidence>
<reference evidence="1 2" key="1">
    <citation type="journal article" date="2014" name="Appl. Environ. Microbiol.">
        <title>Insights into the Microbial Degradation of Rubber and Gutta-Percha by Analysis of the Complete Genome of Nocardia nova SH22a.</title>
        <authorList>
            <person name="Luo Q."/>
            <person name="Hiessl S."/>
            <person name="Poehlein A."/>
            <person name="Daniel R."/>
            <person name="Steinbuchel A."/>
        </authorList>
    </citation>
    <scope>NUCLEOTIDE SEQUENCE [LARGE SCALE GENOMIC DNA]</scope>
    <source>
        <strain evidence="1">SH22a</strain>
    </source>
</reference>
<dbReference type="PATRIC" id="fig|1415166.3.peg.6197"/>
<name>W5TN63_9NOCA</name>
<organism evidence="1 2">
    <name type="scientific">Nocardia nova SH22a</name>
    <dbReference type="NCBI Taxonomy" id="1415166"/>
    <lineage>
        <taxon>Bacteria</taxon>
        <taxon>Bacillati</taxon>
        <taxon>Actinomycetota</taxon>
        <taxon>Actinomycetes</taxon>
        <taxon>Mycobacteriales</taxon>
        <taxon>Nocardiaceae</taxon>
        <taxon>Nocardia</taxon>
    </lineage>
</organism>
<dbReference type="HOGENOM" id="CLU_2260829_0_0_11"/>
<dbReference type="KEGG" id="nno:NONO_c60190"/>
<proteinExistence type="predicted"/>
<evidence type="ECO:0000313" key="1">
    <source>
        <dbReference type="EMBL" id="AHH20795.1"/>
    </source>
</evidence>